<dbReference type="GO" id="GO:0071209">
    <property type="term" value="F:U7 snRNA binding"/>
    <property type="evidence" value="ECO:0007669"/>
    <property type="project" value="InterPro"/>
</dbReference>
<dbReference type="InterPro" id="IPR001163">
    <property type="entry name" value="Sm_dom_euk/arc"/>
</dbReference>
<dbReference type="OrthoDB" id="10002367at2759"/>
<dbReference type="AlphaFoldDB" id="A0A9P0GIH2"/>
<sequence length="322" mass="36966">MKNIAHLFVLIVFSLNSMSGTFHVVLVQLYSDFSTISFYLLEFRQPARQHCTSALSDLSVFIAMADDTDVVEIIDLEDDDSDVEIIEIGKDDPRLDFFSDKFDPLLALRAPGVEVLDSTAKVFDNLSAYEVHKDDEQNPNAKTGRKQPKKAAEETVIQRKWKEHQLPVRNIRVRKVKNLWSKMEQMEGPLALLQKCIKERLRIKVWTRNDRRIRGYCLAYLVAFDKYWNMSLEDVTEVWSRPKKRKVPALDSVGDGNERIKPRVEPPSISVTPHATDKKLENCKRFVPQLLIRGEQVVIVNVVEDVNVEEKSKPEGSKSGKN</sequence>
<dbReference type="SMART" id="SM00651">
    <property type="entry name" value="Sm"/>
    <property type="match status" value="1"/>
</dbReference>
<name>A0A9P0GIH2_PHACE</name>
<evidence type="ECO:0000259" key="1">
    <source>
        <dbReference type="SMART" id="SM00651"/>
    </source>
</evidence>
<gene>
    <name evidence="2" type="ORF">PHAECO_LOCUS2821</name>
</gene>
<feature type="domain" description="Sm" evidence="1">
    <location>
        <begin position="191"/>
        <end position="302"/>
    </location>
</feature>
<dbReference type="GO" id="GO:0005683">
    <property type="term" value="C:U7 snRNP"/>
    <property type="evidence" value="ECO:0007669"/>
    <property type="project" value="TreeGrafter"/>
</dbReference>
<dbReference type="PANTHER" id="PTHR21415:SF1">
    <property type="entry name" value="U7 SNRNA-ASSOCIATED SM-LIKE PROTEIN LSM11"/>
    <property type="match status" value="1"/>
</dbReference>
<dbReference type="EMBL" id="OU896718">
    <property type="protein sequence ID" value="CAH1118753.1"/>
    <property type="molecule type" value="Genomic_DNA"/>
</dbReference>
<dbReference type="Proteomes" id="UP001153737">
    <property type="component" value="Chromosome 12"/>
</dbReference>
<dbReference type="PANTHER" id="PTHR21415">
    <property type="entry name" value="U7 SNRNA-ASSOCIATED SM-LIKE PROTEIN LSM11"/>
    <property type="match status" value="1"/>
</dbReference>
<dbReference type="Gene3D" id="2.30.30.100">
    <property type="match status" value="1"/>
</dbReference>
<accession>A0A9P0GIH2</accession>
<proteinExistence type="predicted"/>
<evidence type="ECO:0000313" key="3">
    <source>
        <dbReference type="Proteomes" id="UP001153737"/>
    </source>
</evidence>
<evidence type="ECO:0000313" key="2">
    <source>
        <dbReference type="EMBL" id="CAH1118753.1"/>
    </source>
</evidence>
<keyword evidence="3" id="KW-1185">Reference proteome</keyword>
<reference evidence="2" key="2">
    <citation type="submission" date="2022-10" db="EMBL/GenBank/DDBJ databases">
        <authorList>
            <consortium name="ENA_rothamsted_submissions"/>
            <consortium name="culmorum"/>
            <person name="King R."/>
        </authorList>
    </citation>
    <scope>NUCLEOTIDE SEQUENCE</scope>
</reference>
<protein>
    <recommendedName>
        <fullName evidence="1">Sm domain-containing protein</fullName>
    </recommendedName>
</protein>
<dbReference type="GO" id="GO:0006398">
    <property type="term" value="P:mRNA 3'-end processing by stem-loop binding and cleavage"/>
    <property type="evidence" value="ECO:0007669"/>
    <property type="project" value="TreeGrafter"/>
</dbReference>
<dbReference type="InterPro" id="IPR010920">
    <property type="entry name" value="LSM_dom_sf"/>
</dbReference>
<dbReference type="Pfam" id="PF01423">
    <property type="entry name" value="LSM"/>
    <property type="match status" value="1"/>
</dbReference>
<dbReference type="InterPro" id="IPR039267">
    <property type="entry name" value="Lsm11"/>
</dbReference>
<dbReference type="SUPFAM" id="SSF50182">
    <property type="entry name" value="Sm-like ribonucleoproteins"/>
    <property type="match status" value="1"/>
</dbReference>
<organism evidence="2 3">
    <name type="scientific">Phaedon cochleariae</name>
    <name type="common">Mustard beetle</name>
    <dbReference type="NCBI Taxonomy" id="80249"/>
    <lineage>
        <taxon>Eukaryota</taxon>
        <taxon>Metazoa</taxon>
        <taxon>Ecdysozoa</taxon>
        <taxon>Arthropoda</taxon>
        <taxon>Hexapoda</taxon>
        <taxon>Insecta</taxon>
        <taxon>Pterygota</taxon>
        <taxon>Neoptera</taxon>
        <taxon>Endopterygota</taxon>
        <taxon>Coleoptera</taxon>
        <taxon>Polyphaga</taxon>
        <taxon>Cucujiformia</taxon>
        <taxon>Chrysomeloidea</taxon>
        <taxon>Chrysomelidae</taxon>
        <taxon>Chrysomelinae</taxon>
        <taxon>Chrysomelini</taxon>
        <taxon>Phaedon</taxon>
    </lineage>
</organism>
<reference evidence="2" key="1">
    <citation type="submission" date="2022-01" db="EMBL/GenBank/DDBJ databases">
        <authorList>
            <person name="King R."/>
        </authorList>
    </citation>
    <scope>NUCLEOTIDE SEQUENCE</scope>
</reference>